<proteinExistence type="predicted"/>
<evidence type="ECO:0000313" key="2">
    <source>
        <dbReference type="EMBL" id="QDU60357.1"/>
    </source>
</evidence>
<dbReference type="OrthoDB" id="291697at2"/>
<accession>A0A518B048</accession>
<dbReference type="EMBL" id="CP036279">
    <property type="protein sequence ID" value="QDU60357.1"/>
    <property type="molecule type" value="Genomic_DNA"/>
</dbReference>
<reference evidence="2 3" key="1">
    <citation type="submission" date="2019-02" db="EMBL/GenBank/DDBJ databases">
        <title>Deep-cultivation of Planctomycetes and their phenomic and genomic characterization uncovers novel biology.</title>
        <authorList>
            <person name="Wiegand S."/>
            <person name="Jogler M."/>
            <person name="Boedeker C."/>
            <person name="Pinto D."/>
            <person name="Vollmers J."/>
            <person name="Rivas-Marin E."/>
            <person name="Kohn T."/>
            <person name="Peeters S.H."/>
            <person name="Heuer A."/>
            <person name="Rast P."/>
            <person name="Oberbeckmann S."/>
            <person name="Bunk B."/>
            <person name="Jeske O."/>
            <person name="Meyerdierks A."/>
            <person name="Storesund J.E."/>
            <person name="Kallscheuer N."/>
            <person name="Luecker S."/>
            <person name="Lage O.M."/>
            <person name="Pohl T."/>
            <person name="Merkel B.J."/>
            <person name="Hornburger P."/>
            <person name="Mueller R.-W."/>
            <person name="Bruemmer F."/>
            <person name="Labrenz M."/>
            <person name="Spormann A.M."/>
            <person name="Op den Camp H."/>
            <person name="Overmann J."/>
            <person name="Amann R."/>
            <person name="Jetten M.S.M."/>
            <person name="Mascher T."/>
            <person name="Medema M.H."/>
            <person name="Devos D.P."/>
            <person name="Kaster A.-K."/>
            <person name="Ovreas L."/>
            <person name="Rohde M."/>
            <person name="Galperin M.Y."/>
            <person name="Jogler C."/>
        </authorList>
    </citation>
    <scope>NUCLEOTIDE SEQUENCE [LARGE SCALE GENOMIC DNA]</scope>
    <source>
        <strain evidence="2 3">Pan216</strain>
    </source>
</reference>
<evidence type="ECO:0000256" key="1">
    <source>
        <dbReference type="SAM" id="MobiDB-lite"/>
    </source>
</evidence>
<organism evidence="2 3">
    <name type="scientific">Kolteria novifilia</name>
    <dbReference type="NCBI Taxonomy" id="2527975"/>
    <lineage>
        <taxon>Bacteria</taxon>
        <taxon>Pseudomonadati</taxon>
        <taxon>Planctomycetota</taxon>
        <taxon>Planctomycetia</taxon>
        <taxon>Kolteriales</taxon>
        <taxon>Kolteriaceae</taxon>
        <taxon>Kolteria</taxon>
    </lineage>
</organism>
<dbReference type="Proteomes" id="UP000317093">
    <property type="component" value="Chromosome"/>
</dbReference>
<name>A0A518B048_9BACT</name>
<protein>
    <submittedName>
        <fullName evidence="2">Uncharacterized protein</fullName>
    </submittedName>
</protein>
<dbReference type="KEGG" id="knv:Pan216_11960"/>
<feature type="compositionally biased region" description="Polar residues" evidence="1">
    <location>
        <begin position="139"/>
        <end position="149"/>
    </location>
</feature>
<dbReference type="RefSeq" id="WP_145256079.1">
    <property type="nucleotide sequence ID" value="NZ_CP036279.1"/>
</dbReference>
<feature type="region of interest" description="Disordered" evidence="1">
    <location>
        <begin position="117"/>
        <end position="149"/>
    </location>
</feature>
<sequence>MTQIKPTTVPFTLLLLFAAGCGSGHPELGRVTGTVNYLGKPLPQGTIILEPVGGRPATGRILDGEIIEVTTYRPGDGATLGKHQVAIQSVQKPMATHTPANPVDADAQAALRSMETESLLPPKFGDPARSGLSAEIESGDNQLTFDLGD</sequence>
<keyword evidence="3" id="KW-1185">Reference proteome</keyword>
<dbReference type="AlphaFoldDB" id="A0A518B048"/>
<gene>
    <name evidence="2" type="ORF">Pan216_11960</name>
</gene>
<evidence type="ECO:0000313" key="3">
    <source>
        <dbReference type="Proteomes" id="UP000317093"/>
    </source>
</evidence>
<dbReference type="PROSITE" id="PS51257">
    <property type="entry name" value="PROKAR_LIPOPROTEIN"/>
    <property type="match status" value="1"/>
</dbReference>